<dbReference type="OrthoDB" id="4673145at2"/>
<evidence type="ECO:0000313" key="2">
    <source>
        <dbReference type="Proteomes" id="UP000092668"/>
    </source>
</evidence>
<gene>
    <name evidence="1" type="ORF">ACT18_00170</name>
</gene>
<sequence length="298" mass="31581">MADFAEFVAKLDGRRLNRVAVLTFAGTWAAPGTGYPSNVVSGLTQYVNPMLCYEVPVQAPWSFGPVMGPIGSPSYQESVSTAVTNAGLWMRANPNTPFVLDGYSQGGEAASRVAMELMDGDLKQFLPNFAGGVTFGNPSRGKGFHAPTIADPGPYRGISPTRMTRLPVIDGEVVWADYVHSPANGDAGLDMYPCVPDNHTGDLMEKVYLTATELELHDFSGFTTFMVNLWNDAAAAIEAPIDAIGAAIEGMKFVAAPGGPTAPHISYLGEIPGYSNQVADAVGFLERIATKALTRLAA</sequence>
<dbReference type="Gene3D" id="3.40.50.1820">
    <property type="entry name" value="alpha/beta hydrolase"/>
    <property type="match status" value="1"/>
</dbReference>
<name>A0A1B8SKX6_9MYCO</name>
<dbReference type="Proteomes" id="UP000092668">
    <property type="component" value="Unassembled WGS sequence"/>
</dbReference>
<dbReference type="RefSeq" id="WP_065286672.1">
    <property type="nucleotide sequence ID" value="NZ_LFOE01000001.1"/>
</dbReference>
<dbReference type="AlphaFoldDB" id="A0A1B8SKX6"/>
<keyword evidence="2" id="KW-1185">Reference proteome</keyword>
<dbReference type="InterPro" id="IPR029058">
    <property type="entry name" value="AB_hydrolase_fold"/>
</dbReference>
<comment type="caution">
    <text evidence="1">The sequence shown here is derived from an EMBL/GenBank/DDBJ whole genome shotgun (WGS) entry which is preliminary data.</text>
</comment>
<organism evidence="1 2">
    <name type="scientific">Mycolicibacter kumamotonensis</name>
    <dbReference type="NCBI Taxonomy" id="354243"/>
    <lineage>
        <taxon>Bacteria</taxon>
        <taxon>Bacillati</taxon>
        <taxon>Actinomycetota</taxon>
        <taxon>Actinomycetes</taxon>
        <taxon>Mycobacteriales</taxon>
        <taxon>Mycobacteriaceae</taxon>
        <taxon>Mycolicibacter</taxon>
    </lineage>
</organism>
<dbReference type="EMBL" id="LFOE01000001">
    <property type="protein sequence ID" value="OBY33416.1"/>
    <property type="molecule type" value="Genomic_DNA"/>
</dbReference>
<dbReference type="SUPFAM" id="SSF53474">
    <property type="entry name" value="alpha/beta-Hydrolases"/>
    <property type="match status" value="1"/>
</dbReference>
<proteinExistence type="predicted"/>
<evidence type="ECO:0000313" key="1">
    <source>
        <dbReference type="EMBL" id="OBY33416.1"/>
    </source>
</evidence>
<protein>
    <submittedName>
        <fullName evidence="1">Uncharacterized protein</fullName>
    </submittedName>
</protein>
<reference evidence="1 2" key="1">
    <citation type="submission" date="2015-06" db="EMBL/GenBank/DDBJ databases">
        <title>Genome sequence of Mycobacterium kumamotonense strain Roo.</title>
        <authorList>
            <person name="Greninger A.L."/>
            <person name="Cunningham G."/>
            <person name="Miller S."/>
        </authorList>
    </citation>
    <scope>NUCLEOTIDE SEQUENCE [LARGE SCALE GENOMIC DNA]</scope>
    <source>
        <strain evidence="1 2">Roo</strain>
    </source>
</reference>
<accession>A0A1B8SKX6</accession>